<name>A0ACC2HV77_9PLEO</name>
<protein>
    <submittedName>
        <fullName evidence="1">Uncharacterized protein</fullName>
    </submittedName>
</protein>
<dbReference type="Proteomes" id="UP001153331">
    <property type="component" value="Unassembled WGS sequence"/>
</dbReference>
<accession>A0ACC2HV77</accession>
<proteinExistence type="predicted"/>
<comment type="caution">
    <text evidence="1">The sequence shown here is derived from an EMBL/GenBank/DDBJ whole genome shotgun (WGS) entry which is preliminary data.</text>
</comment>
<gene>
    <name evidence="1" type="ORF">OPT61_g9389</name>
</gene>
<keyword evidence="2" id="KW-1185">Reference proteome</keyword>
<evidence type="ECO:0000313" key="1">
    <source>
        <dbReference type="EMBL" id="KAJ8106663.1"/>
    </source>
</evidence>
<dbReference type="EMBL" id="JAPHNI010001105">
    <property type="protein sequence ID" value="KAJ8106663.1"/>
    <property type="molecule type" value="Genomic_DNA"/>
</dbReference>
<evidence type="ECO:0000313" key="2">
    <source>
        <dbReference type="Proteomes" id="UP001153331"/>
    </source>
</evidence>
<sequence>MHSFNILAASLAIVPSIFAQSTVPAASATLFNGFYTITSIGDGTILALESSNGVLSLGDPTTKNSTWYINSGPDGHAFIANVRQGGVLTGVKAKNEWNPYESQVQVAHVAGDDDGRRQQAWALNSFDDGTFEIINADFDQLLDIRGGVGLGPEVILWTRNEPPSGNQRWEISEFSLTT</sequence>
<organism evidence="1 2">
    <name type="scientific">Boeremia exigua</name>
    <dbReference type="NCBI Taxonomy" id="749465"/>
    <lineage>
        <taxon>Eukaryota</taxon>
        <taxon>Fungi</taxon>
        <taxon>Dikarya</taxon>
        <taxon>Ascomycota</taxon>
        <taxon>Pezizomycotina</taxon>
        <taxon>Dothideomycetes</taxon>
        <taxon>Pleosporomycetidae</taxon>
        <taxon>Pleosporales</taxon>
        <taxon>Pleosporineae</taxon>
        <taxon>Didymellaceae</taxon>
        <taxon>Boeremia</taxon>
    </lineage>
</organism>
<reference evidence="1" key="1">
    <citation type="submission" date="2022-11" db="EMBL/GenBank/DDBJ databases">
        <title>Genome Sequence of Boeremia exigua.</title>
        <authorList>
            <person name="Buettner E."/>
        </authorList>
    </citation>
    <scope>NUCLEOTIDE SEQUENCE</scope>
    <source>
        <strain evidence="1">CU02</strain>
    </source>
</reference>